<proteinExistence type="predicted"/>
<dbReference type="STRING" id="451379.A0A0N5ATY6"/>
<dbReference type="CDD" id="cd21134">
    <property type="entry name" value="YTH"/>
    <property type="match status" value="1"/>
</dbReference>
<dbReference type="GO" id="GO:0048024">
    <property type="term" value="P:regulation of mRNA splicing, via spliceosome"/>
    <property type="evidence" value="ECO:0007669"/>
    <property type="project" value="TreeGrafter"/>
</dbReference>
<dbReference type="Pfam" id="PF04146">
    <property type="entry name" value="YTH"/>
    <property type="match status" value="1"/>
</dbReference>
<dbReference type="InterPro" id="IPR045168">
    <property type="entry name" value="YTH_prot"/>
</dbReference>
<feature type="domain" description="YTH" evidence="2">
    <location>
        <begin position="175"/>
        <end position="307"/>
    </location>
</feature>
<evidence type="ECO:0000259" key="2">
    <source>
        <dbReference type="PROSITE" id="PS50882"/>
    </source>
</evidence>
<dbReference type="Proteomes" id="UP000046393">
    <property type="component" value="Unplaced"/>
</dbReference>
<protein>
    <submittedName>
        <fullName evidence="4">YTH domain-containing protein</fullName>
    </submittedName>
</protein>
<feature type="region of interest" description="Disordered" evidence="1">
    <location>
        <begin position="524"/>
        <end position="558"/>
    </location>
</feature>
<dbReference type="Gene3D" id="3.10.590.10">
    <property type="entry name" value="ph1033 like domains"/>
    <property type="match status" value="1"/>
</dbReference>
<keyword evidence="3" id="KW-1185">Reference proteome</keyword>
<dbReference type="AlphaFoldDB" id="A0A0N5ATY6"/>
<feature type="compositionally biased region" description="Basic residues" evidence="1">
    <location>
        <begin position="326"/>
        <end position="340"/>
    </location>
</feature>
<evidence type="ECO:0000313" key="3">
    <source>
        <dbReference type="Proteomes" id="UP000046393"/>
    </source>
</evidence>
<feature type="region of interest" description="Disordered" evidence="1">
    <location>
        <begin position="320"/>
        <end position="341"/>
    </location>
</feature>
<dbReference type="InterPro" id="IPR007275">
    <property type="entry name" value="YTH_domain"/>
</dbReference>
<feature type="compositionally biased region" description="Low complexity" evidence="1">
    <location>
        <begin position="72"/>
        <end position="86"/>
    </location>
</feature>
<dbReference type="PANTHER" id="PTHR12357">
    <property type="entry name" value="YTH YT521-B HOMOLOGY DOMAIN-CONTAINING"/>
    <property type="match status" value="1"/>
</dbReference>
<dbReference type="PANTHER" id="PTHR12357:SF3">
    <property type="entry name" value="YTH DOMAIN-CONTAINING PROTEIN 1"/>
    <property type="match status" value="1"/>
</dbReference>
<dbReference type="GO" id="GO:0000398">
    <property type="term" value="P:mRNA splicing, via spliceosome"/>
    <property type="evidence" value="ECO:0007669"/>
    <property type="project" value="TreeGrafter"/>
</dbReference>
<dbReference type="GO" id="GO:0003729">
    <property type="term" value="F:mRNA binding"/>
    <property type="evidence" value="ECO:0007669"/>
    <property type="project" value="TreeGrafter"/>
</dbReference>
<evidence type="ECO:0000256" key="1">
    <source>
        <dbReference type="SAM" id="MobiDB-lite"/>
    </source>
</evidence>
<feature type="region of interest" description="Disordered" evidence="1">
    <location>
        <begin position="485"/>
        <end position="510"/>
    </location>
</feature>
<dbReference type="WBParaSite" id="SMUV_0000830701-mRNA-1">
    <property type="protein sequence ID" value="SMUV_0000830701-mRNA-1"/>
    <property type="gene ID" value="SMUV_0000830701"/>
</dbReference>
<dbReference type="GO" id="GO:1990247">
    <property type="term" value="F:N6-methyladenosine-containing RNA reader activity"/>
    <property type="evidence" value="ECO:0007669"/>
    <property type="project" value="TreeGrafter"/>
</dbReference>
<dbReference type="PROSITE" id="PS50882">
    <property type="entry name" value="YTH"/>
    <property type="match status" value="1"/>
</dbReference>
<name>A0A0N5ATY6_9BILA</name>
<organism evidence="3 4">
    <name type="scientific">Syphacia muris</name>
    <dbReference type="NCBI Taxonomy" id="451379"/>
    <lineage>
        <taxon>Eukaryota</taxon>
        <taxon>Metazoa</taxon>
        <taxon>Ecdysozoa</taxon>
        <taxon>Nematoda</taxon>
        <taxon>Chromadorea</taxon>
        <taxon>Rhabditida</taxon>
        <taxon>Spirurina</taxon>
        <taxon>Oxyuridomorpha</taxon>
        <taxon>Oxyuroidea</taxon>
        <taxon>Oxyuridae</taxon>
        <taxon>Syphacia</taxon>
    </lineage>
</organism>
<reference evidence="4" key="1">
    <citation type="submission" date="2017-02" db="UniProtKB">
        <authorList>
            <consortium name="WormBaseParasite"/>
        </authorList>
    </citation>
    <scope>IDENTIFICATION</scope>
</reference>
<dbReference type="GO" id="GO:0005654">
    <property type="term" value="C:nucleoplasm"/>
    <property type="evidence" value="ECO:0007669"/>
    <property type="project" value="TreeGrafter"/>
</dbReference>
<feature type="region of interest" description="Disordered" evidence="1">
    <location>
        <begin position="69"/>
        <end position="90"/>
    </location>
</feature>
<evidence type="ECO:0000313" key="4">
    <source>
        <dbReference type="WBParaSite" id="SMUV_0000830701-mRNA-1"/>
    </source>
</evidence>
<accession>A0A0N5ATY6</accession>
<sequence>MSMAEGTCGTCIELPILKAAANISPKQDRNDVANTLSNSKLDSDVEVTLDDVASDDHADEMEDMVANSIDWKSSSSKSHIGKSSSSATENDIAMDSEVAMELDTDDLVVQDEFCGENGADGARRIRSKSENYSARSVCKTSLEKLRHVSASPLKYSPSTPLTCGESVEIQAIMHKAQFFLARSCKENIWIAKEKSLWTTTRTIEKLIGEAFHNASAVILIFLARNANHFSGFAKVCSAALYRGQPAVRWKDFNGGGNIKISWISKCSLDLKATKDIKNSFNKEREVYAGQDGCEIQRVAGQRLCSLFPFDKTINLSTLRKRDGEKSHRKRFRSPNRRKSFHSSDRILPSLLENRVSYTQFKRAKRDLSFEELYEKIRRDELRYFFGSSRTFKNVSRRPLFTELDGGLKNLFLKGLRPLFYDSLPVPRSESFNYRQHERSPLPSLLDGVQRCLPHSVFHRPVRLLDEIRDNDNHKRYGTFVKRGALSRQSGHGRDYEAPGSSRNFRSDGNPKYLREENLLRKSERREVKSGAGRSVVKNSKRERLPNSDCTLRSKKRGL</sequence>